<sequence length="350" mass="38863">MLLSAIPPASAVPEISPARIRGPNLSKHTSLFRKTFSRLLGKTKAVNIDHRRTPPFGTIVRRGRSRFRTSRATSAPRLHISHRSLSPQLTTFPPPPAHFSINHDPKTRGQREHRRTTAVNILRSRPLPSRRLSERDPVLSRPYSPFLNSSRNSSRSRSSRSSSIQPLSVAENSRARLNRYSLSPPAARSPNTPLLSPEPWALSSRLVRPLPLPPGRASREHEWEKSSNNIHKHEFNRNTRIVSPRATLPRTFPSRHTRSYSAHLYPSKSYLSRSLGSFFSDLPSILPSPPSSEGSSACSRASSRRASANDALNHTNMSSTTLVTPPSSPFSVDDGSVLNLHKPSSSTLTF</sequence>
<dbReference type="InParanoid" id="A0A409XMX3"/>
<keyword evidence="3" id="KW-1185">Reference proteome</keyword>
<feature type="compositionally biased region" description="Low complexity" evidence="1">
    <location>
        <begin position="318"/>
        <end position="331"/>
    </location>
</feature>
<dbReference type="Proteomes" id="UP000283269">
    <property type="component" value="Unassembled WGS sequence"/>
</dbReference>
<feature type="region of interest" description="Disordered" evidence="1">
    <location>
        <begin position="81"/>
        <end position="170"/>
    </location>
</feature>
<feature type="compositionally biased region" description="Low complexity" evidence="1">
    <location>
        <begin position="148"/>
        <end position="163"/>
    </location>
</feature>
<evidence type="ECO:0000313" key="2">
    <source>
        <dbReference type="EMBL" id="PPQ92139.1"/>
    </source>
</evidence>
<gene>
    <name evidence="2" type="ORF">CVT25_007971</name>
</gene>
<feature type="compositionally biased region" description="Low complexity" evidence="1">
    <location>
        <begin position="291"/>
        <end position="308"/>
    </location>
</feature>
<feature type="region of interest" description="Disordered" evidence="1">
    <location>
        <begin position="289"/>
        <end position="336"/>
    </location>
</feature>
<accession>A0A409XMX3</accession>
<protein>
    <submittedName>
        <fullName evidence="2">Uncharacterized protein</fullName>
    </submittedName>
</protein>
<comment type="caution">
    <text evidence="2">The sequence shown here is derived from an EMBL/GenBank/DDBJ whole genome shotgun (WGS) entry which is preliminary data.</text>
</comment>
<organism evidence="2 3">
    <name type="scientific">Psilocybe cyanescens</name>
    <dbReference type="NCBI Taxonomy" id="93625"/>
    <lineage>
        <taxon>Eukaryota</taxon>
        <taxon>Fungi</taxon>
        <taxon>Dikarya</taxon>
        <taxon>Basidiomycota</taxon>
        <taxon>Agaricomycotina</taxon>
        <taxon>Agaricomycetes</taxon>
        <taxon>Agaricomycetidae</taxon>
        <taxon>Agaricales</taxon>
        <taxon>Agaricineae</taxon>
        <taxon>Strophariaceae</taxon>
        <taxon>Psilocybe</taxon>
    </lineage>
</organism>
<proteinExistence type="predicted"/>
<reference evidence="2 3" key="1">
    <citation type="journal article" date="2018" name="Evol. Lett.">
        <title>Horizontal gene cluster transfer increased hallucinogenic mushroom diversity.</title>
        <authorList>
            <person name="Reynolds H.T."/>
            <person name="Vijayakumar V."/>
            <person name="Gluck-Thaler E."/>
            <person name="Korotkin H.B."/>
            <person name="Matheny P.B."/>
            <person name="Slot J.C."/>
        </authorList>
    </citation>
    <scope>NUCLEOTIDE SEQUENCE [LARGE SCALE GENOMIC DNA]</scope>
    <source>
        <strain evidence="2 3">2631</strain>
    </source>
</reference>
<dbReference type="EMBL" id="NHYD01001084">
    <property type="protein sequence ID" value="PPQ92139.1"/>
    <property type="molecule type" value="Genomic_DNA"/>
</dbReference>
<evidence type="ECO:0000256" key="1">
    <source>
        <dbReference type="SAM" id="MobiDB-lite"/>
    </source>
</evidence>
<evidence type="ECO:0000313" key="3">
    <source>
        <dbReference type="Proteomes" id="UP000283269"/>
    </source>
</evidence>
<dbReference type="AlphaFoldDB" id="A0A409XMX3"/>
<feature type="compositionally biased region" description="Basic and acidic residues" evidence="1">
    <location>
        <begin position="101"/>
        <end position="110"/>
    </location>
</feature>
<name>A0A409XMX3_PSICY</name>